<dbReference type="AlphaFoldDB" id="A0AAV5TEJ4"/>
<organism evidence="2 3">
    <name type="scientific">Pristionchus entomophagus</name>
    <dbReference type="NCBI Taxonomy" id="358040"/>
    <lineage>
        <taxon>Eukaryota</taxon>
        <taxon>Metazoa</taxon>
        <taxon>Ecdysozoa</taxon>
        <taxon>Nematoda</taxon>
        <taxon>Chromadorea</taxon>
        <taxon>Rhabditida</taxon>
        <taxon>Rhabditina</taxon>
        <taxon>Diplogasteromorpha</taxon>
        <taxon>Diplogasteroidea</taxon>
        <taxon>Neodiplogasteridae</taxon>
        <taxon>Pristionchus</taxon>
    </lineage>
</organism>
<dbReference type="PANTHER" id="PTHR22943:SF248">
    <property type="entry name" value="SEVEN TM RECEPTOR"/>
    <property type="match status" value="1"/>
</dbReference>
<dbReference type="Proteomes" id="UP001432027">
    <property type="component" value="Unassembled WGS sequence"/>
</dbReference>
<evidence type="ECO:0000256" key="1">
    <source>
        <dbReference type="SAM" id="Phobius"/>
    </source>
</evidence>
<comment type="caution">
    <text evidence="2">The sequence shown here is derived from an EMBL/GenBank/DDBJ whole genome shotgun (WGS) entry which is preliminary data.</text>
</comment>
<gene>
    <name evidence="2" type="ORF">PENTCL1PPCAC_15707</name>
</gene>
<dbReference type="InterPro" id="IPR019428">
    <property type="entry name" value="7TM_GPCR_serpentine_rcpt_Str"/>
</dbReference>
<evidence type="ECO:0000313" key="3">
    <source>
        <dbReference type="Proteomes" id="UP001432027"/>
    </source>
</evidence>
<feature type="non-terminal residue" evidence="2">
    <location>
        <position position="105"/>
    </location>
</feature>
<evidence type="ECO:0000313" key="2">
    <source>
        <dbReference type="EMBL" id="GMS93532.1"/>
    </source>
</evidence>
<proteinExistence type="predicted"/>
<name>A0AAV5TEJ4_9BILA</name>
<accession>A0AAV5TEJ4</accession>
<protein>
    <recommendedName>
        <fullName evidence="4">Glycerophosphocholine acyltransferase 1</fullName>
    </recommendedName>
</protein>
<feature type="transmembrane region" description="Helical" evidence="1">
    <location>
        <begin position="22"/>
        <end position="45"/>
    </location>
</feature>
<keyword evidence="1" id="KW-0812">Transmembrane</keyword>
<dbReference type="PANTHER" id="PTHR22943">
    <property type="entry name" value="7-TRANSMEMBRANE DOMAIN RECEPTOR C.ELEGANS"/>
    <property type="match status" value="1"/>
</dbReference>
<keyword evidence="1" id="KW-0472">Membrane</keyword>
<dbReference type="EMBL" id="BTSX01000004">
    <property type="protein sequence ID" value="GMS93532.1"/>
    <property type="molecule type" value="Genomic_DNA"/>
</dbReference>
<dbReference type="Pfam" id="PF10326">
    <property type="entry name" value="7TM_GPCR_Str"/>
    <property type="match status" value="1"/>
</dbReference>
<reference evidence="2" key="1">
    <citation type="submission" date="2023-10" db="EMBL/GenBank/DDBJ databases">
        <title>Genome assembly of Pristionchus species.</title>
        <authorList>
            <person name="Yoshida K."/>
            <person name="Sommer R.J."/>
        </authorList>
    </citation>
    <scope>NUCLEOTIDE SEQUENCE</scope>
    <source>
        <strain evidence="2">RS0144</strain>
    </source>
</reference>
<feature type="non-terminal residue" evidence="2">
    <location>
        <position position="1"/>
    </location>
</feature>
<sequence>LTEFGYIYWGCRVLDLPTEQGFWASLIWVVLFYQTFVLTAFHYVYRFVLLCNPPWLSWIQRNPWRNWVVIAVAADLFYVDQIKQEVYEIDLFAPNKPAFLGIVYW</sequence>
<keyword evidence="3" id="KW-1185">Reference proteome</keyword>
<keyword evidence="1" id="KW-1133">Transmembrane helix</keyword>
<evidence type="ECO:0008006" key="4">
    <source>
        <dbReference type="Google" id="ProtNLM"/>
    </source>
</evidence>